<comment type="caution">
    <text evidence="2">The sequence shown here is derived from an EMBL/GenBank/DDBJ whole genome shotgun (WGS) entry which is preliminary data.</text>
</comment>
<protein>
    <submittedName>
        <fullName evidence="2">Uncharacterized protein</fullName>
    </submittedName>
</protein>
<feature type="transmembrane region" description="Helical" evidence="1">
    <location>
        <begin position="6"/>
        <end position="29"/>
    </location>
</feature>
<proteinExistence type="predicted"/>
<name>A0A0F9HND4_9ZZZZ</name>
<gene>
    <name evidence="2" type="ORF">LCGC14_1977020</name>
</gene>
<sequence>PKLSDFIPYIIVAAGFSLRFSSSNGYMIISRKLRNLKVAATQIVNLGITILFI</sequence>
<keyword evidence="1" id="KW-1133">Transmembrane helix</keyword>
<dbReference type="AlphaFoldDB" id="A0A0F9HND4"/>
<evidence type="ECO:0000313" key="2">
    <source>
        <dbReference type="EMBL" id="KKL83210.1"/>
    </source>
</evidence>
<reference evidence="2" key="1">
    <citation type="journal article" date="2015" name="Nature">
        <title>Complex archaea that bridge the gap between prokaryotes and eukaryotes.</title>
        <authorList>
            <person name="Spang A."/>
            <person name="Saw J.H."/>
            <person name="Jorgensen S.L."/>
            <person name="Zaremba-Niedzwiedzka K."/>
            <person name="Martijn J."/>
            <person name="Lind A.E."/>
            <person name="van Eijk R."/>
            <person name="Schleper C."/>
            <person name="Guy L."/>
            <person name="Ettema T.J."/>
        </authorList>
    </citation>
    <scope>NUCLEOTIDE SEQUENCE</scope>
</reference>
<organism evidence="2">
    <name type="scientific">marine sediment metagenome</name>
    <dbReference type="NCBI Taxonomy" id="412755"/>
    <lineage>
        <taxon>unclassified sequences</taxon>
        <taxon>metagenomes</taxon>
        <taxon>ecological metagenomes</taxon>
    </lineage>
</organism>
<feature type="non-terminal residue" evidence="2">
    <location>
        <position position="1"/>
    </location>
</feature>
<accession>A0A0F9HND4</accession>
<dbReference type="EMBL" id="LAZR01022048">
    <property type="protein sequence ID" value="KKL83210.1"/>
    <property type="molecule type" value="Genomic_DNA"/>
</dbReference>
<evidence type="ECO:0000256" key="1">
    <source>
        <dbReference type="SAM" id="Phobius"/>
    </source>
</evidence>
<keyword evidence="1" id="KW-0812">Transmembrane</keyword>
<keyword evidence="1" id="KW-0472">Membrane</keyword>